<dbReference type="STRING" id="1037660.A0A066VSE0"/>
<dbReference type="AlphaFoldDB" id="A0A066VSE0"/>
<dbReference type="InterPro" id="IPR002347">
    <property type="entry name" value="SDR_fam"/>
</dbReference>
<keyword evidence="3" id="KW-0560">Oxidoreductase</keyword>
<dbReference type="PRINTS" id="PR00081">
    <property type="entry name" value="GDHRDH"/>
</dbReference>
<dbReference type="CDD" id="cd05233">
    <property type="entry name" value="SDR_c"/>
    <property type="match status" value="1"/>
</dbReference>
<dbReference type="OrthoDB" id="3819888at2759"/>
<dbReference type="RefSeq" id="XP_013242302.1">
    <property type="nucleotide sequence ID" value="XM_013386848.1"/>
</dbReference>
<proteinExistence type="inferred from homology"/>
<dbReference type="EMBL" id="JMSN01000063">
    <property type="protein sequence ID" value="KDN43203.1"/>
    <property type="molecule type" value="Genomic_DNA"/>
</dbReference>
<dbReference type="GeneID" id="25264728"/>
<accession>A0A066VSE0</accession>
<protein>
    <submittedName>
        <fullName evidence="4">NAD(P)-binding protein</fullName>
    </submittedName>
</protein>
<dbReference type="InterPro" id="IPR052178">
    <property type="entry name" value="Sec_Metab_Biosynth_SDR"/>
</dbReference>
<evidence type="ECO:0000256" key="3">
    <source>
        <dbReference type="ARBA" id="ARBA00023002"/>
    </source>
</evidence>
<organism evidence="4 5">
    <name type="scientific">Tilletiaria anomala (strain ATCC 24038 / CBS 436.72 / UBC 951)</name>
    <dbReference type="NCBI Taxonomy" id="1037660"/>
    <lineage>
        <taxon>Eukaryota</taxon>
        <taxon>Fungi</taxon>
        <taxon>Dikarya</taxon>
        <taxon>Basidiomycota</taxon>
        <taxon>Ustilaginomycotina</taxon>
        <taxon>Exobasidiomycetes</taxon>
        <taxon>Georgefischeriales</taxon>
        <taxon>Tilletiariaceae</taxon>
        <taxon>Tilletiaria</taxon>
    </lineage>
</organism>
<dbReference type="Proteomes" id="UP000027361">
    <property type="component" value="Unassembled WGS sequence"/>
</dbReference>
<dbReference type="InParanoid" id="A0A066VSE0"/>
<dbReference type="InterPro" id="IPR020904">
    <property type="entry name" value="Sc_DH/Rdtase_CS"/>
</dbReference>
<dbReference type="PANTHER" id="PTHR43618">
    <property type="entry name" value="7-ALPHA-HYDROXYSTEROID DEHYDROGENASE"/>
    <property type="match status" value="1"/>
</dbReference>
<dbReference type="InterPro" id="IPR036291">
    <property type="entry name" value="NAD(P)-bd_dom_sf"/>
</dbReference>
<dbReference type="Pfam" id="PF13561">
    <property type="entry name" value="adh_short_C2"/>
    <property type="match status" value="1"/>
</dbReference>
<dbReference type="Gene3D" id="3.40.50.720">
    <property type="entry name" value="NAD(P)-binding Rossmann-like Domain"/>
    <property type="match status" value="1"/>
</dbReference>
<evidence type="ECO:0000256" key="2">
    <source>
        <dbReference type="ARBA" id="ARBA00022857"/>
    </source>
</evidence>
<sequence length="276" mass="29077">MCARALAANGAKVYISGRRQAALESAAADCNPELAPLGGSLVPVQGDVSDKASLAKIAETIQKTDGRLHILVNNAGVEGPCTELTSPEGLSAKDISEAHLKNEEFVAWDKLFSINTHSVLFSTMSFLPLLSAGNAAPPSSRAQEKYAKWTAAVINITSISGFVKVSQSHYAYNASKAAANHITKMLAHELNFRSKLGIRVNAIAPGLFMTEMTAPTPAARVDPSQVGPTKHANPAGRFGTEEEMASLCLYLASNCFQQGQIVVLDGGFTTAVASTM</sequence>
<evidence type="ECO:0000313" key="4">
    <source>
        <dbReference type="EMBL" id="KDN43203.1"/>
    </source>
</evidence>
<comment type="caution">
    <text evidence="4">The sequence shown here is derived from an EMBL/GenBank/DDBJ whole genome shotgun (WGS) entry which is preliminary data.</text>
</comment>
<keyword evidence="5" id="KW-1185">Reference proteome</keyword>
<gene>
    <name evidence="4" type="ORF">K437DRAFT_257582</name>
</gene>
<dbReference type="HOGENOM" id="CLU_010194_12_0_1"/>
<dbReference type="SUPFAM" id="SSF51735">
    <property type="entry name" value="NAD(P)-binding Rossmann-fold domains"/>
    <property type="match status" value="1"/>
</dbReference>
<comment type="similarity">
    <text evidence="1">Belongs to the short-chain dehydrogenases/reductases (SDR) family.</text>
</comment>
<keyword evidence="2" id="KW-0521">NADP</keyword>
<dbReference type="PRINTS" id="PR00080">
    <property type="entry name" value="SDRFAMILY"/>
</dbReference>
<reference evidence="4 5" key="1">
    <citation type="submission" date="2014-05" db="EMBL/GenBank/DDBJ databases">
        <title>Draft genome sequence of a rare smut relative, Tilletiaria anomala UBC 951.</title>
        <authorList>
            <consortium name="DOE Joint Genome Institute"/>
            <person name="Toome M."/>
            <person name="Kuo A."/>
            <person name="Henrissat B."/>
            <person name="Lipzen A."/>
            <person name="Tritt A."/>
            <person name="Yoshinaga Y."/>
            <person name="Zane M."/>
            <person name="Barry K."/>
            <person name="Grigoriev I.V."/>
            <person name="Spatafora J.W."/>
            <person name="Aimea M.C."/>
        </authorList>
    </citation>
    <scope>NUCLEOTIDE SEQUENCE [LARGE SCALE GENOMIC DNA]</scope>
    <source>
        <strain evidence="4 5">UBC 951</strain>
    </source>
</reference>
<dbReference type="PROSITE" id="PS00061">
    <property type="entry name" value="ADH_SHORT"/>
    <property type="match status" value="1"/>
</dbReference>
<name>A0A066VSE0_TILAU</name>
<dbReference type="OMA" id="LETMFFM"/>
<evidence type="ECO:0000256" key="1">
    <source>
        <dbReference type="ARBA" id="ARBA00006484"/>
    </source>
</evidence>
<dbReference type="PANTHER" id="PTHR43618:SF4">
    <property type="entry name" value="SHORT CHAIN DEHYDROGENASE_REDUCTASE FAMILY (AFU_ORTHOLOGUE AFUA_7G04540)"/>
    <property type="match status" value="1"/>
</dbReference>
<evidence type="ECO:0000313" key="5">
    <source>
        <dbReference type="Proteomes" id="UP000027361"/>
    </source>
</evidence>
<dbReference type="GO" id="GO:0016491">
    <property type="term" value="F:oxidoreductase activity"/>
    <property type="evidence" value="ECO:0007669"/>
    <property type="project" value="UniProtKB-KW"/>
</dbReference>